<evidence type="ECO:0000256" key="1">
    <source>
        <dbReference type="SAM" id="SignalP"/>
    </source>
</evidence>
<dbReference type="AlphaFoldDB" id="A0A1L7WTH2"/>
<feature type="signal peptide" evidence="1">
    <location>
        <begin position="1"/>
        <end position="16"/>
    </location>
</feature>
<evidence type="ECO:0000313" key="3">
    <source>
        <dbReference type="Proteomes" id="UP000184330"/>
    </source>
</evidence>
<dbReference type="Proteomes" id="UP000184330">
    <property type="component" value="Unassembled WGS sequence"/>
</dbReference>
<dbReference type="OrthoDB" id="3555251at2759"/>
<keyword evidence="1" id="KW-0732">Signal</keyword>
<organism evidence="2 3">
    <name type="scientific">Phialocephala subalpina</name>
    <dbReference type="NCBI Taxonomy" id="576137"/>
    <lineage>
        <taxon>Eukaryota</taxon>
        <taxon>Fungi</taxon>
        <taxon>Dikarya</taxon>
        <taxon>Ascomycota</taxon>
        <taxon>Pezizomycotina</taxon>
        <taxon>Leotiomycetes</taxon>
        <taxon>Helotiales</taxon>
        <taxon>Mollisiaceae</taxon>
        <taxon>Phialocephala</taxon>
        <taxon>Phialocephala fortinii species complex</taxon>
    </lineage>
</organism>
<reference evidence="2 3" key="1">
    <citation type="submission" date="2016-03" db="EMBL/GenBank/DDBJ databases">
        <authorList>
            <person name="Ploux O."/>
        </authorList>
    </citation>
    <scope>NUCLEOTIDE SEQUENCE [LARGE SCALE GENOMIC DNA]</scope>
    <source>
        <strain evidence="2 3">UAMH 11012</strain>
    </source>
</reference>
<name>A0A1L7WTH2_9HELO</name>
<keyword evidence="3" id="KW-1185">Reference proteome</keyword>
<protein>
    <submittedName>
        <fullName evidence="2">Uncharacterized protein</fullName>
    </submittedName>
</protein>
<gene>
    <name evidence="2" type="ORF">PAC_05960</name>
</gene>
<dbReference type="EMBL" id="FJOG01000007">
    <property type="protein sequence ID" value="CZR56072.1"/>
    <property type="molecule type" value="Genomic_DNA"/>
</dbReference>
<accession>A0A1L7WTH2</accession>
<evidence type="ECO:0000313" key="2">
    <source>
        <dbReference type="EMBL" id="CZR56072.1"/>
    </source>
</evidence>
<sequence>MQTALLLLGLAASAFANVIERQVCNADNCLRGIRGTNGQPPMSSRLVDCSSFQLATVTPAPVTVTTTVATVIVTEVPITARAVFARQATVSPSSVPAYATYCSASARYASACSCLGITKTTTTLATPTVTETTTATTTVAPPSFTCSPADSASACGGTCDGTCFPDVNGVGYCKQSRPCSGLTPCTLDSDCASGICLVNGCGSVCADVEYLCPNTSSAKFLFTKPEAFDASAKQEKITKA</sequence>
<dbReference type="STRING" id="576137.A0A1L7WTH2"/>
<proteinExistence type="predicted"/>
<feature type="chain" id="PRO_5012882831" evidence="1">
    <location>
        <begin position="17"/>
        <end position="240"/>
    </location>
</feature>